<dbReference type="Proteomes" id="UP000324897">
    <property type="component" value="Chromosome 4"/>
</dbReference>
<dbReference type="Gramene" id="TVU40921">
    <property type="protein sequence ID" value="TVU40921"/>
    <property type="gene ID" value="EJB05_14406"/>
</dbReference>
<dbReference type="Pfam" id="PF00646">
    <property type="entry name" value="F-box"/>
    <property type="match status" value="1"/>
</dbReference>
<accession>A0A5J9VZ58</accession>
<protein>
    <recommendedName>
        <fullName evidence="2">F-box domain-containing protein</fullName>
    </recommendedName>
</protein>
<dbReference type="OrthoDB" id="618709at2759"/>
<dbReference type="Gene3D" id="1.20.1280.50">
    <property type="match status" value="1"/>
</dbReference>
<feature type="domain" description="F-box" evidence="2">
    <location>
        <begin position="78"/>
        <end position="115"/>
    </location>
</feature>
<organism evidence="3 4">
    <name type="scientific">Eragrostis curvula</name>
    <name type="common">weeping love grass</name>
    <dbReference type="NCBI Taxonomy" id="38414"/>
    <lineage>
        <taxon>Eukaryota</taxon>
        <taxon>Viridiplantae</taxon>
        <taxon>Streptophyta</taxon>
        <taxon>Embryophyta</taxon>
        <taxon>Tracheophyta</taxon>
        <taxon>Spermatophyta</taxon>
        <taxon>Magnoliopsida</taxon>
        <taxon>Liliopsida</taxon>
        <taxon>Poales</taxon>
        <taxon>Poaceae</taxon>
        <taxon>PACMAD clade</taxon>
        <taxon>Chloridoideae</taxon>
        <taxon>Eragrostideae</taxon>
        <taxon>Eragrostidinae</taxon>
        <taxon>Eragrostis</taxon>
    </lineage>
</organism>
<dbReference type="InterPro" id="IPR001810">
    <property type="entry name" value="F-box_dom"/>
</dbReference>
<feature type="non-terminal residue" evidence="3">
    <location>
        <position position="1"/>
    </location>
</feature>
<dbReference type="PANTHER" id="PTHR32133">
    <property type="entry name" value="OS07G0120400 PROTEIN"/>
    <property type="match status" value="1"/>
</dbReference>
<gene>
    <name evidence="3" type="ORF">EJB05_14406</name>
</gene>
<proteinExistence type="predicted"/>
<sequence>MTMQPSRNGRHPCHQDTDQDSRLWMRRPHSSERSPLLPQIHEPTTTLSPPPSSSPDPRTLAAAADHGRDMALQPELMDDAIAEVLLRLPPDEPKHLFRASLVCRTWLRIITDPFFPRRYRAFHGAPPLLGLLHRFRDRHCLPVPDIDCMESSGTVFCAANGCDHLDCHGGPFGVAFIIEGFNDADEGVESSPGLWAMVYSSETRTWMQPRRVNDVSIDRKHGCPALIGDEIYFPLVSTIVDNDSSLGLAGIEDSKLHLWRRKAIAEGAAEWVQCRVIELETMVPMAGNGNWAHMVGFAEDVGIILGFRVSATDQSEGVIAKRRLCSYCKIGSSAPGITAHFVMLMVTEPSAEARLSRFEDETLEGIALAATHCYESRPRNSEQACLDFATVHSTQCLCSQEKGESSSSSLVLLLLQAFAASFGLQGGRPDNRGDLDPRAQVHGLIWKCSFGLFVSC</sequence>
<keyword evidence="4" id="KW-1185">Reference proteome</keyword>
<evidence type="ECO:0000259" key="2">
    <source>
        <dbReference type="Pfam" id="PF00646"/>
    </source>
</evidence>
<name>A0A5J9VZ58_9POAL</name>
<evidence type="ECO:0000313" key="3">
    <source>
        <dbReference type="EMBL" id="TVU40921.1"/>
    </source>
</evidence>
<comment type="caution">
    <text evidence="3">The sequence shown here is derived from an EMBL/GenBank/DDBJ whole genome shotgun (WGS) entry which is preliminary data.</text>
</comment>
<dbReference type="AlphaFoldDB" id="A0A5J9VZ58"/>
<evidence type="ECO:0000313" key="4">
    <source>
        <dbReference type="Proteomes" id="UP000324897"/>
    </source>
</evidence>
<dbReference type="EMBL" id="RWGY01000007">
    <property type="protein sequence ID" value="TVU40921.1"/>
    <property type="molecule type" value="Genomic_DNA"/>
</dbReference>
<dbReference type="SUPFAM" id="SSF81383">
    <property type="entry name" value="F-box domain"/>
    <property type="match status" value="1"/>
</dbReference>
<feature type="region of interest" description="Disordered" evidence="1">
    <location>
        <begin position="1"/>
        <end position="61"/>
    </location>
</feature>
<dbReference type="InterPro" id="IPR036047">
    <property type="entry name" value="F-box-like_dom_sf"/>
</dbReference>
<feature type="compositionally biased region" description="Basic and acidic residues" evidence="1">
    <location>
        <begin position="13"/>
        <end position="23"/>
    </location>
</feature>
<reference evidence="3 4" key="1">
    <citation type="journal article" date="2019" name="Sci. Rep.">
        <title>A high-quality genome of Eragrostis curvula grass provides insights into Poaceae evolution and supports new strategies to enhance forage quality.</title>
        <authorList>
            <person name="Carballo J."/>
            <person name="Santos B.A.C.M."/>
            <person name="Zappacosta D."/>
            <person name="Garbus I."/>
            <person name="Selva J.P."/>
            <person name="Gallo C.A."/>
            <person name="Diaz A."/>
            <person name="Albertini E."/>
            <person name="Caccamo M."/>
            <person name="Echenique V."/>
        </authorList>
    </citation>
    <scope>NUCLEOTIDE SEQUENCE [LARGE SCALE GENOMIC DNA]</scope>
    <source>
        <strain evidence="4">cv. Victoria</strain>
        <tissue evidence="3">Leaf</tissue>
    </source>
</reference>
<evidence type="ECO:0000256" key="1">
    <source>
        <dbReference type="SAM" id="MobiDB-lite"/>
    </source>
</evidence>